<evidence type="ECO:0000256" key="8">
    <source>
        <dbReference type="RuleBase" id="RU004057"/>
    </source>
</evidence>
<name>A0AAC8TIP4_9BACT</name>
<keyword evidence="2 8" id="KW-0813">Transport</keyword>
<evidence type="ECO:0000256" key="2">
    <source>
        <dbReference type="ARBA" id="ARBA00022448"/>
    </source>
</evidence>
<organism evidence="11 12">
    <name type="scientific">Archangium gephyra</name>
    <dbReference type="NCBI Taxonomy" id="48"/>
    <lineage>
        <taxon>Bacteria</taxon>
        <taxon>Pseudomonadati</taxon>
        <taxon>Myxococcota</taxon>
        <taxon>Myxococcia</taxon>
        <taxon>Myxococcales</taxon>
        <taxon>Cystobacterineae</taxon>
        <taxon>Archangiaceae</taxon>
        <taxon>Archangium</taxon>
    </lineage>
</organism>
<comment type="similarity">
    <text evidence="8">Belongs to the exbB/tolQ family.</text>
</comment>
<evidence type="ECO:0000256" key="6">
    <source>
        <dbReference type="ARBA" id="ARBA00022989"/>
    </source>
</evidence>
<evidence type="ECO:0000259" key="10">
    <source>
        <dbReference type="Pfam" id="PF01618"/>
    </source>
</evidence>
<dbReference type="GO" id="GO:0005886">
    <property type="term" value="C:plasma membrane"/>
    <property type="evidence" value="ECO:0007669"/>
    <property type="project" value="UniProtKB-SubCell"/>
</dbReference>
<feature type="transmembrane region" description="Helical" evidence="9">
    <location>
        <begin position="196"/>
        <end position="224"/>
    </location>
</feature>
<dbReference type="InterPro" id="IPR002898">
    <property type="entry name" value="MotA_ExbB_proton_chnl"/>
</dbReference>
<feature type="transmembrane region" description="Helical" evidence="9">
    <location>
        <begin position="152"/>
        <end position="176"/>
    </location>
</feature>
<keyword evidence="5 8" id="KW-0653">Protein transport</keyword>
<dbReference type="AlphaFoldDB" id="A0AAC8TIP4"/>
<feature type="domain" description="MotA/TolQ/ExbB proton channel" evidence="10">
    <location>
        <begin position="114"/>
        <end position="234"/>
    </location>
</feature>
<proteinExistence type="inferred from homology"/>
<evidence type="ECO:0000313" key="12">
    <source>
        <dbReference type="Proteomes" id="UP000035579"/>
    </source>
</evidence>
<evidence type="ECO:0000256" key="9">
    <source>
        <dbReference type="SAM" id="Phobius"/>
    </source>
</evidence>
<keyword evidence="6 9" id="KW-1133">Transmembrane helix</keyword>
<dbReference type="PANTHER" id="PTHR30625:SF15">
    <property type="entry name" value="BIOPOLYMER TRANSPORT PROTEIN EXBB"/>
    <property type="match status" value="1"/>
</dbReference>
<evidence type="ECO:0000256" key="1">
    <source>
        <dbReference type="ARBA" id="ARBA00004651"/>
    </source>
</evidence>
<dbReference type="InterPro" id="IPR050790">
    <property type="entry name" value="ExbB/TolQ_transport"/>
</dbReference>
<dbReference type="Pfam" id="PF01618">
    <property type="entry name" value="MotA_ExbB"/>
    <property type="match status" value="1"/>
</dbReference>
<accession>A0AAC8TIP4</accession>
<dbReference type="GO" id="GO:0017038">
    <property type="term" value="P:protein import"/>
    <property type="evidence" value="ECO:0007669"/>
    <property type="project" value="TreeGrafter"/>
</dbReference>
<gene>
    <name evidence="11" type="ORF">AA314_09143</name>
</gene>
<keyword evidence="7 9" id="KW-0472">Membrane</keyword>
<protein>
    <submittedName>
        <fullName evidence="11">MotA/TolQ/ExbB proton channel family protein</fullName>
    </submittedName>
</protein>
<feature type="transmembrane region" description="Helical" evidence="9">
    <location>
        <begin position="59"/>
        <end position="76"/>
    </location>
</feature>
<comment type="subcellular location">
    <subcellularLocation>
        <location evidence="1">Cell membrane</location>
        <topology evidence="1">Multi-pass membrane protein</topology>
    </subcellularLocation>
    <subcellularLocation>
        <location evidence="8">Membrane</location>
        <topology evidence="8">Multi-pass membrane protein</topology>
    </subcellularLocation>
</comment>
<evidence type="ECO:0000256" key="5">
    <source>
        <dbReference type="ARBA" id="ARBA00022927"/>
    </source>
</evidence>
<dbReference type="EMBL" id="CP011509">
    <property type="protein sequence ID" value="AKJ07517.1"/>
    <property type="molecule type" value="Genomic_DNA"/>
</dbReference>
<evidence type="ECO:0000256" key="7">
    <source>
        <dbReference type="ARBA" id="ARBA00023136"/>
    </source>
</evidence>
<reference evidence="11 12" key="1">
    <citation type="submission" date="2015-05" db="EMBL/GenBank/DDBJ databases">
        <title>Genome assembly of Archangium gephyra DSM 2261.</title>
        <authorList>
            <person name="Sharma G."/>
            <person name="Subramanian S."/>
        </authorList>
    </citation>
    <scope>NUCLEOTIDE SEQUENCE [LARGE SCALE GENOMIC DNA]</scope>
    <source>
        <strain evidence="11 12">DSM 2261</strain>
    </source>
</reference>
<evidence type="ECO:0000313" key="11">
    <source>
        <dbReference type="EMBL" id="AKJ07517.1"/>
    </source>
</evidence>
<dbReference type="PANTHER" id="PTHR30625">
    <property type="entry name" value="PROTEIN TOLQ"/>
    <property type="match status" value="1"/>
</dbReference>
<sequence>MADSFDFRRDAEELEASLHPQPSQVSMTSFVLLAQMGHNEQLGWLSRKLLGVTLTSAEWVLWVLVTLSVLSIALMLERAVYFATHRLPNSEELAVRLARGELEAVRTAVARHKGMEAAVLREALASVDQGADTVEQVIASTVARERPQYERYLSFLGTLGNNAPFIGLFGTVLGIIKAFNDLGNMGAKGASMQQTVMSGISEALVATAVGLAVAIPAVVAFNVFNRQLKTITSRTNALGHALVGSLRAERGSSAPRAVASAEAR</sequence>
<keyword evidence="4 9" id="KW-0812">Transmembrane</keyword>
<keyword evidence="3" id="KW-1003">Cell membrane</keyword>
<dbReference type="KEGG" id="age:AA314_09143"/>
<dbReference type="Proteomes" id="UP000035579">
    <property type="component" value="Chromosome"/>
</dbReference>
<evidence type="ECO:0000256" key="3">
    <source>
        <dbReference type="ARBA" id="ARBA00022475"/>
    </source>
</evidence>
<evidence type="ECO:0000256" key="4">
    <source>
        <dbReference type="ARBA" id="ARBA00022692"/>
    </source>
</evidence>